<dbReference type="InterPro" id="IPR031807">
    <property type="entry name" value="HicB-like"/>
</dbReference>
<protein>
    <recommendedName>
        <fullName evidence="1">HicB-like antitoxin of toxin-antitoxin system domain-containing protein</fullName>
    </recommendedName>
</protein>
<gene>
    <name evidence="2" type="ordered locus">CKR_1720</name>
</gene>
<organism evidence="2 3">
    <name type="scientific">Clostridium kluyveri (strain NBRC 12016)</name>
    <dbReference type="NCBI Taxonomy" id="583346"/>
    <lineage>
        <taxon>Bacteria</taxon>
        <taxon>Bacillati</taxon>
        <taxon>Bacillota</taxon>
        <taxon>Clostridia</taxon>
        <taxon>Eubacteriales</taxon>
        <taxon>Clostridiaceae</taxon>
        <taxon>Clostridium</taxon>
    </lineage>
</organism>
<evidence type="ECO:0000259" key="1">
    <source>
        <dbReference type="Pfam" id="PF15919"/>
    </source>
</evidence>
<reference evidence="3" key="1">
    <citation type="submission" date="2005-09" db="EMBL/GenBank/DDBJ databases">
        <title>Complete genome sequence of Clostridium kluyveri and comparative genomics of Clostridia species.</title>
        <authorList>
            <person name="Inui M."/>
            <person name="Nonaka H."/>
            <person name="Shinoda Y."/>
            <person name="Ikenaga Y."/>
            <person name="Abe M."/>
            <person name="Naito K."/>
            <person name="Vertes A.A."/>
            <person name="Yukawa H."/>
        </authorList>
    </citation>
    <scope>NUCLEOTIDE SEQUENCE [LARGE SCALE GENOMIC DNA]</scope>
    <source>
        <strain evidence="3">NBRC 12016</strain>
    </source>
</reference>
<dbReference type="Pfam" id="PF15919">
    <property type="entry name" value="HicB_lk_antitox"/>
    <property type="match status" value="1"/>
</dbReference>
<dbReference type="AlphaFoldDB" id="B9E2P6"/>
<dbReference type="KEGG" id="ckr:CKR_1720"/>
<evidence type="ECO:0000313" key="2">
    <source>
        <dbReference type="EMBL" id="BAH06771.1"/>
    </source>
</evidence>
<evidence type="ECO:0000313" key="3">
    <source>
        <dbReference type="Proteomes" id="UP000007969"/>
    </source>
</evidence>
<dbReference type="InterPro" id="IPR035069">
    <property type="entry name" value="TTHA1013/TTHA0281-like"/>
</dbReference>
<dbReference type="Proteomes" id="UP000007969">
    <property type="component" value="Chromosome"/>
</dbReference>
<feature type="domain" description="HicB-like antitoxin of toxin-antitoxin system" evidence="1">
    <location>
        <begin position="10"/>
        <end position="110"/>
    </location>
</feature>
<sequence>MLFMKDKYTFPAVFEREENQYCVNFPDLGCATFGDNLDEAMYMAKDLLEGYLWGLEDEGEKIPAATNPEDVKVTKGQFVVPITAHMVDIRNEMMNKSVNKNVTLPRWLNKIAEENKINFSQVLQSAIKERLNIRN</sequence>
<dbReference type="HOGENOM" id="CLU_114047_0_2_9"/>
<dbReference type="SUPFAM" id="SSF143100">
    <property type="entry name" value="TTHA1013/TTHA0281-like"/>
    <property type="match status" value="1"/>
</dbReference>
<name>B9E2P6_CLOK1</name>
<accession>B9E2P6</accession>
<proteinExistence type="predicted"/>
<dbReference type="Gene3D" id="3.30.160.250">
    <property type="match status" value="1"/>
</dbReference>
<dbReference type="EMBL" id="AP009049">
    <property type="protein sequence ID" value="BAH06771.1"/>
    <property type="molecule type" value="Genomic_DNA"/>
</dbReference>